<name>A0A410QCZ6_9FIRM</name>
<keyword evidence="8" id="KW-0067">ATP-binding</keyword>
<keyword evidence="7" id="KW-0347">Helicase</keyword>
<evidence type="ECO:0000259" key="11">
    <source>
        <dbReference type="PROSITE" id="PS51643"/>
    </source>
</evidence>
<keyword evidence="5" id="KW-0547">Nucleotide-binding</keyword>
<dbReference type="PROSITE" id="PS51643">
    <property type="entry name" value="HD_CAS3"/>
    <property type="match status" value="1"/>
</dbReference>
<dbReference type="Proteomes" id="UP000287969">
    <property type="component" value="Chromosome"/>
</dbReference>
<dbReference type="Pfam" id="PF04851">
    <property type="entry name" value="ResIII"/>
    <property type="match status" value="1"/>
</dbReference>
<dbReference type="InterPro" id="IPR027417">
    <property type="entry name" value="P-loop_NTPase"/>
</dbReference>
<organism evidence="12 13">
    <name type="scientific">Acidilutibacter cellobiosedens</name>
    <dbReference type="NCBI Taxonomy" id="2507161"/>
    <lineage>
        <taxon>Bacteria</taxon>
        <taxon>Bacillati</taxon>
        <taxon>Bacillota</taxon>
        <taxon>Tissierellia</taxon>
        <taxon>Tissierellales</taxon>
        <taxon>Acidilutibacteraceae</taxon>
        <taxon>Acidilutibacter</taxon>
    </lineage>
</organism>
<dbReference type="GO" id="GO:0016787">
    <property type="term" value="F:hydrolase activity"/>
    <property type="evidence" value="ECO:0007669"/>
    <property type="project" value="UniProtKB-KW"/>
</dbReference>
<evidence type="ECO:0000256" key="3">
    <source>
        <dbReference type="ARBA" id="ARBA00022722"/>
    </source>
</evidence>
<accession>A0A410QCZ6</accession>
<dbReference type="InterPro" id="IPR014001">
    <property type="entry name" value="Helicase_ATP-bd"/>
</dbReference>
<feature type="domain" description="Helicase ATP-binding" evidence="10">
    <location>
        <begin position="256"/>
        <end position="452"/>
    </location>
</feature>
<comment type="similarity">
    <text evidence="1">In the N-terminal section; belongs to the CRISPR-associated nuclease Cas3-HD family.</text>
</comment>
<dbReference type="GO" id="GO:0004386">
    <property type="term" value="F:helicase activity"/>
    <property type="evidence" value="ECO:0007669"/>
    <property type="project" value="UniProtKB-KW"/>
</dbReference>
<evidence type="ECO:0000256" key="4">
    <source>
        <dbReference type="ARBA" id="ARBA00022723"/>
    </source>
</evidence>
<dbReference type="InterPro" id="IPR054712">
    <property type="entry name" value="Cas3-like_dom"/>
</dbReference>
<gene>
    <name evidence="12" type="primary">cas3</name>
    <name evidence="12" type="ORF">EQM13_09795</name>
</gene>
<evidence type="ECO:0000256" key="5">
    <source>
        <dbReference type="ARBA" id="ARBA00022741"/>
    </source>
</evidence>
<evidence type="ECO:0000259" key="10">
    <source>
        <dbReference type="PROSITE" id="PS51192"/>
    </source>
</evidence>
<dbReference type="InterPro" id="IPR006483">
    <property type="entry name" value="CRISPR-assoc_Cas3_HD"/>
</dbReference>
<dbReference type="SMART" id="SM00487">
    <property type="entry name" value="DEXDc"/>
    <property type="match status" value="1"/>
</dbReference>
<dbReference type="EMBL" id="CP035282">
    <property type="protein sequence ID" value="QAT61865.1"/>
    <property type="molecule type" value="Genomic_DNA"/>
</dbReference>
<sequence length="784" mass="92543">MEFYSHPDMKLIVHLSQVKEYSLIYGNKEYSKINEIVACGHDFGKYTTYFQDRLFKREKGEKPEGNHAHISAVFTAYVMFNREMGEGVLPLIAYNAVLSHHSRVKNFEKYLPMSYHGNKINKSDAMYWKLQILNKQKQNIKENYTDIYNEYKSLGFGEDFKAFMDDENSIEKTLILLRKKILLLYDEKDAYWIHQQIFSTLIASDKVSASKVKPFEQKFIGYSELNKIREDEFSNKEKNEINNMRNSILKRVQENISKNCNKKVFSITAPTGSGKTMTGFFAALKLKELNSELKKVIYVLPYTSIIDQNYNDIRDLYIADENVKGSEYHYIMKHHHLSDYEKDRDDEIYNAVDYQTFMENWESGVIVTTFVQFLETAIGAKNKMLKKFYALKDSIVLMDEVQAVNIKYFELLNYVFTELAEELNCHIIIMTATKPLFFPKAFELLDSDIYENYCEKFNRTQIVCKLDEGMTLEGFCDYFSKNRRDKSYMIVVNTIGQSLELYKLIKETLENNNEYGHQLYYLSTNLIPKHRVERINLIKKKLKSKEKVILVTTQVVEAGVNLDFDEVYRDIAPLDSIIQCAGRCNRNNRGFIGNVNLIKMVGEDGRTFGEKIYGLDTINVVDEILGPYEKVEEKDYLQLINEYYKKISDIKSQQPSKNFIKSIQEMNFDENDKWEVGHFSLIEENRGYLDVFIEYDEKAEDLLEEYRNCYEIQNINERQKKLIPIKKEMQQYFISMPEKYWRTLDKFTVTPEYEILYIPRIGIGSYYDDMTGYKREEDDSMFFF</sequence>
<keyword evidence="9" id="KW-0051">Antiviral defense</keyword>
<dbReference type="KEGG" id="spoa:EQM13_09795"/>
<dbReference type="InterPro" id="IPR038257">
    <property type="entry name" value="CRISPR-assoc_Cas3_HD_sf"/>
</dbReference>
<evidence type="ECO:0000256" key="6">
    <source>
        <dbReference type="ARBA" id="ARBA00022801"/>
    </source>
</evidence>
<evidence type="ECO:0000256" key="9">
    <source>
        <dbReference type="ARBA" id="ARBA00023118"/>
    </source>
</evidence>
<dbReference type="SUPFAM" id="SSF52540">
    <property type="entry name" value="P-loop containing nucleoside triphosphate hydrolases"/>
    <property type="match status" value="1"/>
</dbReference>
<dbReference type="InterPro" id="IPR006935">
    <property type="entry name" value="Helicase/UvrB_N"/>
</dbReference>
<comment type="similarity">
    <text evidence="2">In the central section; belongs to the CRISPR-associated helicase Cas3 family.</text>
</comment>
<dbReference type="OrthoDB" id="9810236at2"/>
<feature type="domain" description="HD Cas3-type" evidence="11">
    <location>
        <begin position="4"/>
        <end position="207"/>
    </location>
</feature>
<evidence type="ECO:0000256" key="8">
    <source>
        <dbReference type="ARBA" id="ARBA00022840"/>
    </source>
</evidence>
<dbReference type="AlphaFoldDB" id="A0A410QCZ6"/>
<dbReference type="NCBIfam" id="TIGR01587">
    <property type="entry name" value="cas3_core"/>
    <property type="match status" value="1"/>
</dbReference>
<keyword evidence="4" id="KW-0479">Metal-binding</keyword>
<keyword evidence="3" id="KW-0540">Nuclease</keyword>
<dbReference type="GO" id="GO:0005524">
    <property type="term" value="F:ATP binding"/>
    <property type="evidence" value="ECO:0007669"/>
    <property type="project" value="UniProtKB-KW"/>
</dbReference>
<dbReference type="RefSeq" id="WP_128752542.1">
    <property type="nucleotide sequence ID" value="NZ_CP035282.1"/>
</dbReference>
<evidence type="ECO:0000313" key="13">
    <source>
        <dbReference type="Proteomes" id="UP000287969"/>
    </source>
</evidence>
<evidence type="ECO:0000256" key="1">
    <source>
        <dbReference type="ARBA" id="ARBA00006847"/>
    </source>
</evidence>
<dbReference type="Pfam" id="PF22590">
    <property type="entry name" value="Cas3-like_C_2"/>
    <property type="match status" value="1"/>
</dbReference>
<dbReference type="GO" id="GO:0003677">
    <property type="term" value="F:DNA binding"/>
    <property type="evidence" value="ECO:0007669"/>
    <property type="project" value="InterPro"/>
</dbReference>
<dbReference type="Gene3D" id="1.10.3210.30">
    <property type="match status" value="1"/>
</dbReference>
<protein>
    <submittedName>
        <fullName evidence="12">CRISPR-associated helicase Cas3</fullName>
    </submittedName>
</protein>
<dbReference type="InterPro" id="IPR006474">
    <property type="entry name" value="Helicase_Cas3_CRISPR-ass_core"/>
</dbReference>
<reference evidence="13" key="1">
    <citation type="submission" date="2019-01" db="EMBL/GenBank/DDBJ databases">
        <title>Draft genomes of a novel of Sporanaerobacter strains.</title>
        <authorList>
            <person name="Ma S."/>
        </authorList>
    </citation>
    <scope>NUCLEOTIDE SEQUENCE [LARGE SCALE GENOMIC DNA]</scope>
    <source>
        <strain evidence="13">NJN-17</strain>
    </source>
</reference>
<evidence type="ECO:0000256" key="7">
    <source>
        <dbReference type="ARBA" id="ARBA00022806"/>
    </source>
</evidence>
<dbReference type="NCBIfam" id="TIGR01596">
    <property type="entry name" value="cas3_HD"/>
    <property type="match status" value="1"/>
</dbReference>
<keyword evidence="6" id="KW-0378">Hydrolase</keyword>
<dbReference type="GO" id="GO:0051607">
    <property type="term" value="P:defense response to virus"/>
    <property type="evidence" value="ECO:0007669"/>
    <property type="project" value="UniProtKB-KW"/>
</dbReference>
<evidence type="ECO:0000313" key="12">
    <source>
        <dbReference type="EMBL" id="QAT61865.1"/>
    </source>
</evidence>
<evidence type="ECO:0000256" key="2">
    <source>
        <dbReference type="ARBA" id="ARBA00009046"/>
    </source>
</evidence>
<proteinExistence type="inferred from homology"/>
<dbReference type="CDD" id="cd09641">
    <property type="entry name" value="Cas3''_I"/>
    <property type="match status" value="1"/>
</dbReference>
<dbReference type="GO" id="GO:0046872">
    <property type="term" value="F:metal ion binding"/>
    <property type="evidence" value="ECO:0007669"/>
    <property type="project" value="UniProtKB-KW"/>
</dbReference>
<dbReference type="GO" id="GO:0004518">
    <property type="term" value="F:nuclease activity"/>
    <property type="evidence" value="ECO:0007669"/>
    <property type="project" value="UniProtKB-KW"/>
</dbReference>
<keyword evidence="13" id="KW-1185">Reference proteome</keyword>
<dbReference type="Gene3D" id="3.40.50.300">
    <property type="entry name" value="P-loop containing nucleotide triphosphate hydrolases"/>
    <property type="match status" value="2"/>
</dbReference>
<dbReference type="PROSITE" id="PS51192">
    <property type="entry name" value="HELICASE_ATP_BIND_1"/>
    <property type="match status" value="1"/>
</dbReference>
<dbReference type="CDD" id="cd17930">
    <property type="entry name" value="DEXHc_cas3"/>
    <property type="match status" value="1"/>
</dbReference>